<dbReference type="eggNOG" id="COG3266">
    <property type="taxonomic scope" value="Bacteria"/>
</dbReference>
<reference evidence="6" key="1">
    <citation type="submission" date="2011-01" db="EMBL/GenBank/DDBJ databases">
        <title>Complete sequence of chromosome of Acidobacterium sp. MP5ACTX9.</title>
        <authorList>
            <consortium name="US DOE Joint Genome Institute"/>
            <person name="Lucas S."/>
            <person name="Copeland A."/>
            <person name="Lapidus A."/>
            <person name="Cheng J.-F."/>
            <person name="Goodwin L."/>
            <person name="Pitluck S."/>
            <person name="Teshima H."/>
            <person name="Detter J.C."/>
            <person name="Han C."/>
            <person name="Tapia R."/>
            <person name="Land M."/>
            <person name="Hauser L."/>
            <person name="Kyrpides N."/>
            <person name="Ivanova N."/>
            <person name="Ovchinnikova G."/>
            <person name="Pagani I."/>
            <person name="Rawat S.R."/>
            <person name="Mannisto M."/>
            <person name="Haggblom M.M."/>
            <person name="Woyke T."/>
        </authorList>
    </citation>
    <scope>NUCLEOTIDE SEQUENCE [LARGE SCALE GENOMIC DNA]</scope>
    <source>
        <strain evidence="6">MP5ACTX9</strain>
    </source>
</reference>
<dbReference type="OrthoDB" id="123074at2"/>
<evidence type="ECO:0000256" key="3">
    <source>
        <dbReference type="ARBA" id="ARBA00022729"/>
    </source>
</evidence>
<dbReference type="EMBL" id="CP002480">
    <property type="protein sequence ID" value="ADW68108.1"/>
    <property type="molecule type" value="Genomic_DNA"/>
</dbReference>
<keyword evidence="5" id="KW-0176">Collagen</keyword>
<dbReference type="InterPro" id="IPR055372">
    <property type="entry name" value="CBM96"/>
</dbReference>
<dbReference type="GO" id="GO:0005576">
    <property type="term" value="C:extracellular region"/>
    <property type="evidence" value="ECO:0007669"/>
    <property type="project" value="UniProtKB-SubCell"/>
</dbReference>
<keyword evidence="3" id="KW-0732">Signal</keyword>
<evidence type="ECO:0000313" key="5">
    <source>
        <dbReference type="EMBL" id="ADW68108.1"/>
    </source>
</evidence>
<keyword evidence="2" id="KW-0964">Secreted</keyword>
<evidence type="ECO:0000259" key="4">
    <source>
        <dbReference type="Pfam" id="PF24517"/>
    </source>
</evidence>
<keyword evidence="6" id="KW-1185">Reference proteome</keyword>
<dbReference type="NCBIfam" id="NF033679">
    <property type="entry name" value="DNRLRE_dom"/>
    <property type="match status" value="1"/>
</dbReference>
<evidence type="ECO:0000256" key="1">
    <source>
        <dbReference type="ARBA" id="ARBA00004613"/>
    </source>
</evidence>
<dbReference type="PANTHER" id="PTHR24637">
    <property type="entry name" value="COLLAGEN"/>
    <property type="match status" value="1"/>
</dbReference>
<dbReference type="PaxDb" id="1198114-AciX9_1045"/>
<dbReference type="Pfam" id="PF24517">
    <property type="entry name" value="CBM96"/>
    <property type="match status" value="1"/>
</dbReference>
<organism evidence="6">
    <name type="scientific">Granulicella tundricola (strain ATCC BAA-1859 / DSM 23138 / MP5ACTX9)</name>
    <dbReference type="NCBI Taxonomy" id="1198114"/>
    <lineage>
        <taxon>Bacteria</taxon>
        <taxon>Pseudomonadati</taxon>
        <taxon>Acidobacteriota</taxon>
        <taxon>Terriglobia</taxon>
        <taxon>Terriglobales</taxon>
        <taxon>Acidobacteriaceae</taxon>
        <taxon>Granulicella</taxon>
    </lineage>
</organism>
<proteinExistence type="predicted"/>
<dbReference type="AlphaFoldDB" id="E8X2X4"/>
<dbReference type="STRING" id="1198114.AciX9_1045"/>
<dbReference type="InterPro" id="IPR008160">
    <property type="entry name" value="Collagen"/>
</dbReference>
<protein>
    <submittedName>
        <fullName evidence="5">Collagen triple helix repeat-containing protein</fullName>
    </submittedName>
</protein>
<dbReference type="HOGENOM" id="CLU_945828_0_0_0"/>
<dbReference type="Pfam" id="PF01391">
    <property type="entry name" value="Collagen"/>
    <property type="match status" value="1"/>
</dbReference>
<dbReference type="KEGG" id="acm:AciX9_1045"/>
<feature type="domain" description="Carbohydrate-binding module family 96" evidence="4">
    <location>
        <begin position="28"/>
        <end position="172"/>
    </location>
</feature>
<name>E8X2X4_GRATM</name>
<gene>
    <name evidence="5" type="ordered locus">AciX9_1045</name>
</gene>
<accession>E8X2X4</accession>
<dbReference type="PANTHER" id="PTHR24637:SF422">
    <property type="entry name" value="COLLAGEN IV NC1 DOMAIN-CONTAINING PROTEIN"/>
    <property type="match status" value="1"/>
</dbReference>
<evidence type="ECO:0000256" key="2">
    <source>
        <dbReference type="ARBA" id="ARBA00022525"/>
    </source>
</evidence>
<evidence type="ECO:0000313" key="6">
    <source>
        <dbReference type="Proteomes" id="UP000000343"/>
    </source>
</evidence>
<comment type="subcellular location">
    <subcellularLocation>
        <location evidence="1">Secreted</location>
    </subcellularLocation>
</comment>
<dbReference type="RefSeq" id="WP_013579431.1">
    <property type="nucleotide sequence ID" value="NC_015064.1"/>
</dbReference>
<dbReference type="Proteomes" id="UP000000343">
    <property type="component" value="Chromosome"/>
</dbReference>
<dbReference type="Gene3D" id="2.60.120.970">
    <property type="match status" value="1"/>
</dbReference>
<sequence length="294" mass="28908">MRRMGWGCWLGLLVVLFVVGSRAAHGAQATLVADAHVNAARPAVNSGAISNVNVGGGYTGLFQFDLSLLPVGTTSAQISRAVLRLYVNQVTTGGLVSLQPLTSGWAEYGVTYQTVPGMGSAAQVFTVSQAGAYVAVDVTALVQGWVSAPVTNFGFALTAGTAAVQFDSKENDLTAHGAALEIGIVSQGPQGIQGVAGSVGPAGPVGLQGLAGVAGPQGLPGVAGVAGPVGAIGPVGPAGVAGAQGVAGPSGPVGGVGPVGAAGAPGLVYQGAYGSTTTMRWGMLWCFRGRAMRL</sequence>